<evidence type="ECO:0000313" key="2">
    <source>
        <dbReference type="Proteomes" id="UP000585614"/>
    </source>
</evidence>
<organism evidence="1 2">
    <name type="scientific">Rhinolophus ferrumequinum</name>
    <name type="common">Greater horseshoe bat</name>
    <dbReference type="NCBI Taxonomy" id="59479"/>
    <lineage>
        <taxon>Eukaryota</taxon>
        <taxon>Metazoa</taxon>
        <taxon>Chordata</taxon>
        <taxon>Craniata</taxon>
        <taxon>Vertebrata</taxon>
        <taxon>Euteleostomi</taxon>
        <taxon>Mammalia</taxon>
        <taxon>Eutheria</taxon>
        <taxon>Laurasiatheria</taxon>
        <taxon>Chiroptera</taxon>
        <taxon>Yinpterochiroptera</taxon>
        <taxon>Rhinolophoidea</taxon>
        <taxon>Rhinolophidae</taxon>
        <taxon>Rhinolophinae</taxon>
        <taxon>Rhinolophus</taxon>
    </lineage>
</organism>
<comment type="caution">
    <text evidence="1">The sequence shown here is derived from an EMBL/GenBank/DDBJ whole genome shotgun (WGS) entry which is preliminary data.</text>
</comment>
<protein>
    <submittedName>
        <fullName evidence="1">Uncharacterized protein</fullName>
    </submittedName>
</protein>
<evidence type="ECO:0000313" key="1">
    <source>
        <dbReference type="EMBL" id="KAF6323392.1"/>
    </source>
</evidence>
<sequence>MVCLPRSVLPHVSSSCCFCPTMRAGCQELAVLGDVINTFQFCHCISVPVLTVSFAVISESKPDPLVNVPTVPPVFLPLNRLYAQGSTPILHPTVQPGGSTITLHQVYVLIIPKCCQCPLC</sequence>
<dbReference type="AlphaFoldDB" id="A0A7J7VE31"/>
<dbReference type="EMBL" id="JACAGC010000013">
    <property type="protein sequence ID" value="KAF6323392.1"/>
    <property type="molecule type" value="Genomic_DNA"/>
</dbReference>
<reference evidence="1 2" key="1">
    <citation type="journal article" date="2020" name="Nature">
        <title>Six reference-quality genomes reveal evolution of bat adaptations.</title>
        <authorList>
            <person name="Jebb D."/>
            <person name="Huang Z."/>
            <person name="Pippel M."/>
            <person name="Hughes G.M."/>
            <person name="Lavrichenko K."/>
            <person name="Devanna P."/>
            <person name="Winkler S."/>
            <person name="Jermiin L.S."/>
            <person name="Skirmuntt E.C."/>
            <person name="Katzourakis A."/>
            <person name="Burkitt-Gray L."/>
            <person name="Ray D.A."/>
            <person name="Sullivan K.A.M."/>
            <person name="Roscito J.G."/>
            <person name="Kirilenko B.M."/>
            <person name="Davalos L.M."/>
            <person name="Corthals A.P."/>
            <person name="Power M.L."/>
            <person name="Jones G."/>
            <person name="Ransome R.D."/>
            <person name="Dechmann D.K.N."/>
            <person name="Locatelli A.G."/>
            <person name="Puechmaille S.J."/>
            <person name="Fedrigo O."/>
            <person name="Jarvis E.D."/>
            <person name="Hiller M."/>
            <person name="Vernes S.C."/>
            <person name="Myers E.W."/>
            <person name="Teeling E.C."/>
        </authorList>
    </citation>
    <scope>NUCLEOTIDE SEQUENCE [LARGE SCALE GENOMIC DNA]</scope>
    <source>
        <strain evidence="1">MRhiFer1</strain>
        <tissue evidence="1">Lung</tissue>
    </source>
</reference>
<accession>A0A7J7VE31</accession>
<gene>
    <name evidence="1" type="ORF">mRhiFer1_008370</name>
</gene>
<name>A0A7J7VE31_RHIFE</name>
<dbReference type="Proteomes" id="UP000585614">
    <property type="component" value="Unassembled WGS sequence"/>
</dbReference>
<proteinExistence type="predicted"/>